<gene>
    <name evidence="1" type="ORF">CELE_F36D1.9</name>
    <name evidence="1 3" type="ORF">F36D1.9</name>
</gene>
<keyword evidence="2" id="KW-1185">Reference proteome</keyword>
<dbReference type="GeneID" id="3564898"/>
<accession>Q6BER4</accession>
<reference evidence="1 2" key="1">
    <citation type="journal article" date="1998" name="Science">
        <title>Genome sequence of the nematode C. elegans: a platform for investigating biology.</title>
        <authorList>
            <consortium name="The C. elegans sequencing consortium"/>
            <person name="Sulson J.E."/>
            <person name="Waterston R."/>
        </authorList>
    </citation>
    <scope>NUCLEOTIDE SEQUENCE [LARGE SCALE GENOMIC DNA]</scope>
    <source>
        <strain evidence="1 2">Bristol N2</strain>
    </source>
</reference>
<organism evidence="1 2">
    <name type="scientific">Caenorhabditis elegans</name>
    <dbReference type="NCBI Taxonomy" id="6239"/>
    <lineage>
        <taxon>Eukaryota</taxon>
        <taxon>Metazoa</taxon>
        <taxon>Ecdysozoa</taxon>
        <taxon>Nematoda</taxon>
        <taxon>Chromadorea</taxon>
        <taxon>Rhabditida</taxon>
        <taxon>Rhabditina</taxon>
        <taxon>Rhabditomorpha</taxon>
        <taxon>Rhabditoidea</taxon>
        <taxon>Rhabditidae</taxon>
        <taxon>Peloderinae</taxon>
        <taxon>Caenorhabditis</taxon>
    </lineage>
</organism>
<evidence type="ECO:0000313" key="3">
    <source>
        <dbReference type="WormBase" id="F36D1.9"/>
    </source>
</evidence>
<dbReference type="eggNOG" id="ENOG502TIPU">
    <property type="taxonomic scope" value="Eukaryota"/>
</dbReference>
<sequence>MPTKWTESAEATLVELTSKSRPLWTVRAKKDFGDNEMIEMFRIREGLNSKTSSAFTVEMIMEKWLEIRLLFDLKYAMNGYTLEDRGHHIRRDGSLKDDLNESWKLFKKLDFLVDPSAGEKKVFK</sequence>
<evidence type="ECO:0007829" key="4">
    <source>
        <dbReference type="PeptideAtlas" id="Q6BER4"/>
    </source>
</evidence>
<evidence type="ECO:0000313" key="1">
    <source>
        <dbReference type="EMBL" id="CAH04749.1"/>
    </source>
</evidence>
<dbReference type="FunCoup" id="Q6BER4">
    <property type="interactions" value="289"/>
</dbReference>
<dbReference type="KEGG" id="cel:CELE_F36D1.9"/>
<dbReference type="Bgee" id="WBGene00009468">
    <property type="expression patterns" value="Expressed in pharyngeal muscle cell (C elegans) and 3 other cell types or tissues"/>
</dbReference>
<dbReference type="EMBL" id="BX284601">
    <property type="protein sequence ID" value="CAH04749.1"/>
    <property type="molecule type" value="Genomic_DNA"/>
</dbReference>
<dbReference type="OMA" id="EDRGHHI"/>
<protein>
    <submittedName>
        <fullName evidence="1">MADF domain-containing protein</fullName>
    </submittedName>
</protein>
<dbReference type="WormBase" id="F36D1.9">
    <property type="protein sequence ID" value="CE36434"/>
    <property type="gene ID" value="WBGene00009468"/>
</dbReference>
<proteinExistence type="evidence at protein level"/>
<evidence type="ECO:0000313" key="2">
    <source>
        <dbReference type="Proteomes" id="UP000001940"/>
    </source>
</evidence>
<dbReference type="RefSeq" id="NP_001021453.1">
    <property type="nucleotide sequence ID" value="NM_001026282.1"/>
</dbReference>
<dbReference type="HOGENOM" id="CLU_145624_0_0_1"/>
<name>Q6BER4_CAEEL</name>
<dbReference type="UCSC" id="F36D1.9">
    <property type="organism name" value="c. elegans"/>
</dbReference>
<keyword evidence="4" id="KW-1267">Proteomics identification</keyword>
<dbReference type="Proteomes" id="UP000001940">
    <property type="component" value="Chromosome I"/>
</dbReference>
<dbReference type="AlphaFoldDB" id="Q6BER4"/>
<dbReference type="OrthoDB" id="5825632at2759"/>
<dbReference type="AGR" id="WB:WBGene00009468"/>
<dbReference type="PaxDb" id="6239-F36D1.9"/>
<dbReference type="PeptideAtlas" id="Q6BER4"/>
<dbReference type="CTD" id="3564898"/>
<dbReference type="InParanoid" id="Q6BER4"/>